<dbReference type="SUPFAM" id="SSF55729">
    <property type="entry name" value="Acyl-CoA N-acyltransferases (Nat)"/>
    <property type="match status" value="1"/>
</dbReference>
<gene>
    <name evidence="15" type="primary">aat</name>
    <name evidence="16" type="ORF">IEN85_11670</name>
</gene>
<proteinExistence type="inferred from homology"/>
<evidence type="ECO:0000256" key="13">
    <source>
        <dbReference type="ARBA" id="ARBA00077165"/>
    </source>
</evidence>
<comment type="catalytic activity">
    <reaction evidence="5 15">
        <text>L-phenylalanyl-tRNA(Phe) + an N-terminal L-alpha-aminoacyl-[protein] = an N-terminal L-phenylalanyl-L-alpha-aminoacyl-[protein] + tRNA(Phe)</text>
        <dbReference type="Rhea" id="RHEA:43632"/>
        <dbReference type="Rhea" id="RHEA-COMP:9668"/>
        <dbReference type="Rhea" id="RHEA-COMP:9699"/>
        <dbReference type="Rhea" id="RHEA-COMP:10636"/>
        <dbReference type="Rhea" id="RHEA-COMP:10637"/>
        <dbReference type="ChEBI" id="CHEBI:78442"/>
        <dbReference type="ChEBI" id="CHEBI:78531"/>
        <dbReference type="ChEBI" id="CHEBI:78597"/>
        <dbReference type="ChEBI" id="CHEBI:83561"/>
        <dbReference type="EC" id="2.3.2.6"/>
    </reaction>
</comment>
<evidence type="ECO:0000256" key="10">
    <source>
        <dbReference type="ARBA" id="ARBA00066767"/>
    </source>
</evidence>
<evidence type="ECO:0000256" key="6">
    <source>
        <dbReference type="ARBA" id="ARBA00050652"/>
    </source>
</evidence>
<evidence type="ECO:0000256" key="8">
    <source>
        <dbReference type="ARBA" id="ARBA00054043"/>
    </source>
</evidence>
<accession>A0A927IHG2</accession>
<protein>
    <recommendedName>
        <fullName evidence="11 15">Leucyl/phenylalanyl-tRNA--protein transferase</fullName>
        <ecNumber evidence="10 15">2.3.2.6</ecNumber>
    </recommendedName>
    <alternativeName>
        <fullName evidence="12 15">L/F-transferase</fullName>
    </alternativeName>
    <alternativeName>
        <fullName evidence="13 15">Leucyltransferase</fullName>
    </alternativeName>
    <alternativeName>
        <fullName evidence="14 15">Phenyalanyltransferase</fullName>
    </alternativeName>
</protein>
<dbReference type="PANTHER" id="PTHR30098:SF2">
    <property type="entry name" value="LEUCYL_PHENYLALANYL-TRNA--PROTEIN TRANSFERASE"/>
    <property type="match status" value="1"/>
</dbReference>
<dbReference type="InterPro" id="IPR042221">
    <property type="entry name" value="Leu/Phe-tRNA_Trfase_N"/>
</dbReference>
<dbReference type="AlphaFoldDB" id="A0A927IHG2"/>
<dbReference type="GO" id="GO:0005737">
    <property type="term" value="C:cytoplasm"/>
    <property type="evidence" value="ECO:0007669"/>
    <property type="project" value="UniProtKB-SubCell"/>
</dbReference>
<keyword evidence="2 15" id="KW-0963">Cytoplasm</keyword>
<dbReference type="GO" id="GO:0008914">
    <property type="term" value="F:leucyl-tRNA--protein transferase activity"/>
    <property type="evidence" value="ECO:0007669"/>
    <property type="project" value="UniProtKB-UniRule"/>
</dbReference>
<reference evidence="16" key="1">
    <citation type="submission" date="2020-09" db="EMBL/GenBank/DDBJ databases">
        <title>Pelagicoccus enzymogenes sp. nov. with an EPS production, isolated from marine sediment.</title>
        <authorList>
            <person name="Feng X."/>
        </authorList>
    </citation>
    <scope>NUCLEOTIDE SEQUENCE</scope>
    <source>
        <strain evidence="16">NFK12</strain>
    </source>
</reference>
<dbReference type="FunFam" id="3.30.70.3550:FF:000001">
    <property type="entry name" value="Leucyl/phenylalanyl-tRNA--protein transferase"/>
    <property type="match status" value="1"/>
</dbReference>
<organism evidence="16 17">
    <name type="scientific">Pelagicoccus enzymogenes</name>
    <dbReference type="NCBI Taxonomy" id="2773457"/>
    <lineage>
        <taxon>Bacteria</taxon>
        <taxon>Pseudomonadati</taxon>
        <taxon>Verrucomicrobiota</taxon>
        <taxon>Opitutia</taxon>
        <taxon>Puniceicoccales</taxon>
        <taxon>Pelagicoccaceae</taxon>
        <taxon>Pelagicoccus</taxon>
    </lineage>
</organism>
<dbReference type="InterPro" id="IPR016181">
    <property type="entry name" value="Acyl_CoA_acyltransferase"/>
</dbReference>
<evidence type="ECO:0000313" key="17">
    <source>
        <dbReference type="Proteomes" id="UP000622317"/>
    </source>
</evidence>
<sequence length="229" mass="25934">MPIFRLREDPIFPDPELAEEEGIIAIGGDLSPERLVAAYSCGIFPWYSEGDPILWFSPDPRMVLYPQNFKRSKTLSRLVRSGKYELRIDHDFPSVIANCAKIPRPGQDGTWITGDMQEAYVRLHHLGLAHSFETYQEGKLVGGLYGVSLGNAFFGESMFHHARDASKFAFHALVEFALENRFDFIDAQQPTKHLRSLGAQEVPRSAFLKELAASQRHPTLQSRWVTARS</sequence>
<comment type="subcellular location">
    <subcellularLocation>
        <location evidence="1 15">Cytoplasm</location>
    </subcellularLocation>
</comment>
<dbReference type="Proteomes" id="UP000622317">
    <property type="component" value="Unassembled WGS sequence"/>
</dbReference>
<evidence type="ECO:0000256" key="15">
    <source>
        <dbReference type="HAMAP-Rule" id="MF_00688"/>
    </source>
</evidence>
<evidence type="ECO:0000256" key="9">
    <source>
        <dbReference type="ARBA" id="ARBA00061535"/>
    </source>
</evidence>
<dbReference type="Gene3D" id="3.30.70.3550">
    <property type="entry name" value="Leucyl/phenylalanyl-tRNA-protein transferase, N-terminal domain"/>
    <property type="match status" value="1"/>
</dbReference>
<evidence type="ECO:0000256" key="1">
    <source>
        <dbReference type="ARBA" id="ARBA00004496"/>
    </source>
</evidence>
<keyword evidence="17" id="KW-1185">Reference proteome</keyword>
<dbReference type="EC" id="2.3.2.6" evidence="10 15"/>
<comment type="function">
    <text evidence="8 15">Functions in the N-end rule pathway of protein degradation where it conjugates Leu, Phe and, less efficiently, Met from aminoacyl-tRNAs to the N-termini of proteins containing an N-terminal arginine or lysine.</text>
</comment>
<evidence type="ECO:0000256" key="2">
    <source>
        <dbReference type="ARBA" id="ARBA00022490"/>
    </source>
</evidence>
<evidence type="ECO:0000256" key="4">
    <source>
        <dbReference type="ARBA" id="ARBA00023315"/>
    </source>
</evidence>
<dbReference type="InterPro" id="IPR004616">
    <property type="entry name" value="Leu/Phe-tRNA_Trfase"/>
</dbReference>
<keyword evidence="4 15" id="KW-0012">Acyltransferase</keyword>
<dbReference type="HAMAP" id="MF_00688">
    <property type="entry name" value="Leu_Phe_trans"/>
    <property type="match status" value="1"/>
</dbReference>
<evidence type="ECO:0000313" key="16">
    <source>
        <dbReference type="EMBL" id="MBD5780151.1"/>
    </source>
</evidence>
<evidence type="ECO:0000256" key="7">
    <source>
        <dbReference type="ARBA" id="ARBA00051538"/>
    </source>
</evidence>
<dbReference type="NCBIfam" id="TIGR00667">
    <property type="entry name" value="aat"/>
    <property type="match status" value="1"/>
</dbReference>
<evidence type="ECO:0000256" key="12">
    <source>
        <dbReference type="ARBA" id="ARBA00077136"/>
    </source>
</evidence>
<evidence type="ECO:0000256" key="11">
    <source>
        <dbReference type="ARBA" id="ARBA00074372"/>
    </source>
</evidence>
<name>A0A927IHG2_9BACT</name>
<comment type="catalytic activity">
    <reaction evidence="7 15">
        <text>N-terminal L-lysyl-[protein] + L-leucyl-tRNA(Leu) = N-terminal L-leucyl-L-lysyl-[protein] + tRNA(Leu) + H(+)</text>
        <dbReference type="Rhea" id="RHEA:12340"/>
        <dbReference type="Rhea" id="RHEA-COMP:9613"/>
        <dbReference type="Rhea" id="RHEA-COMP:9622"/>
        <dbReference type="Rhea" id="RHEA-COMP:12670"/>
        <dbReference type="Rhea" id="RHEA-COMP:12671"/>
        <dbReference type="ChEBI" id="CHEBI:15378"/>
        <dbReference type="ChEBI" id="CHEBI:65249"/>
        <dbReference type="ChEBI" id="CHEBI:78442"/>
        <dbReference type="ChEBI" id="CHEBI:78494"/>
        <dbReference type="ChEBI" id="CHEBI:133043"/>
        <dbReference type="EC" id="2.3.2.6"/>
    </reaction>
</comment>
<keyword evidence="3 15" id="KW-0808">Transferase</keyword>
<dbReference type="Gene3D" id="3.40.630.70">
    <property type="entry name" value="Leucyl/phenylalanyl-tRNA-protein transferase, C-terminal domain"/>
    <property type="match status" value="1"/>
</dbReference>
<dbReference type="Pfam" id="PF03588">
    <property type="entry name" value="Leu_Phe_trans"/>
    <property type="match status" value="1"/>
</dbReference>
<dbReference type="PANTHER" id="PTHR30098">
    <property type="entry name" value="LEUCYL/PHENYLALANYL-TRNA--PROTEIN TRANSFERASE"/>
    <property type="match status" value="1"/>
</dbReference>
<dbReference type="RefSeq" id="WP_191617267.1">
    <property type="nucleotide sequence ID" value="NZ_JACYFG010000034.1"/>
</dbReference>
<evidence type="ECO:0000256" key="5">
    <source>
        <dbReference type="ARBA" id="ARBA00050607"/>
    </source>
</evidence>
<comment type="catalytic activity">
    <reaction evidence="6 15">
        <text>N-terminal L-arginyl-[protein] + L-leucyl-tRNA(Leu) = N-terminal L-leucyl-L-arginyl-[protein] + tRNA(Leu) + H(+)</text>
        <dbReference type="Rhea" id="RHEA:50416"/>
        <dbReference type="Rhea" id="RHEA-COMP:9613"/>
        <dbReference type="Rhea" id="RHEA-COMP:9622"/>
        <dbReference type="Rhea" id="RHEA-COMP:12672"/>
        <dbReference type="Rhea" id="RHEA-COMP:12673"/>
        <dbReference type="ChEBI" id="CHEBI:15378"/>
        <dbReference type="ChEBI" id="CHEBI:64719"/>
        <dbReference type="ChEBI" id="CHEBI:78442"/>
        <dbReference type="ChEBI" id="CHEBI:78494"/>
        <dbReference type="ChEBI" id="CHEBI:133044"/>
        <dbReference type="EC" id="2.3.2.6"/>
    </reaction>
</comment>
<evidence type="ECO:0000256" key="14">
    <source>
        <dbReference type="ARBA" id="ARBA00083640"/>
    </source>
</evidence>
<evidence type="ECO:0000256" key="3">
    <source>
        <dbReference type="ARBA" id="ARBA00022679"/>
    </source>
</evidence>
<comment type="caution">
    <text evidence="16">The sequence shown here is derived from an EMBL/GenBank/DDBJ whole genome shotgun (WGS) entry which is preliminary data.</text>
</comment>
<dbReference type="InterPro" id="IPR042203">
    <property type="entry name" value="Leu/Phe-tRNA_Trfase_C"/>
</dbReference>
<comment type="similarity">
    <text evidence="9 15">Belongs to the L/F-transferase family.</text>
</comment>
<dbReference type="EMBL" id="JACYFG010000034">
    <property type="protein sequence ID" value="MBD5780151.1"/>
    <property type="molecule type" value="Genomic_DNA"/>
</dbReference>
<dbReference type="GO" id="GO:0030163">
    <property type="term" value="P:protein catabolic process"/>
    <property type="evidence" value="ECO:0007669"/>
    <property type="project" value="UniProtKB-UniRule"/>
</dbReference>